<reference evidence="8 9" key="1">
    <citation type="journal article" date="2012" name="Science">
        <title>Ecological populations of bacteria act as socially cohesive units of antibiotic production and resistance.</title>
        <authorList>
            <person name="Cordero O.X."/>
            <person name="Wildschutte H."/>
            <person name="Kirkup B."/>
            <person name="Proehl S."/>
            <person name="Ngo L."/>
            <person name="Hussain F."/>
            <person name="Le Roux F."/>
            <person name="Mincer T."/>
            <person name="Polz M.F."/>
        </authorList>
    </citation>
    <scope>NUCLEOTIDE SEQUENCE [LARGE SCALE GENOMIC DNA]</scope>
    <source>
        <strain evidence="8 9">ZF-129</strain>
    </source>
</reference>
<gene>
    <name evidence="8" type="ORF">A1QO_14200</name>
</gene>
<evidence type="ECO:0000256" key="6">
    <source>
        <dbReference type="SAM" id="Phobius"/>
    </source>
</evidence>
<dbReference type="eggNOG" id="COG2905">
    <property type="taxonomic scope" value="Bacteria"/>
</dbReference>
<evidence type="ECO:0000259" key="7">
    <source>
        <dbReference type="PROSITE" id="PS50112"/>
    </source>
</evidence>
<dbReference type="Gene3D" id="3.30.450.20">
    <property type="entry name" value="PAS domain"/>
    <property type="match status" value="2"/>
</dbReference>
<dbReference type="CDD" id="cd00130">
    <property type="entry name" value="PAS"/>
    <property type="match status" value="1"/>
</dbReference>
<dbReference type="GO" id="GO:0005886">
    <property type="term" value="C:plasma membrane"/>
    <property type="evidence" value="ECO:0007669"/>
    <property type="project" value="UniProtKB-SubCell"/>
</dbReference>
<dbReference type="SMART" id="SM00091">
    <property type="entry name" value="PAS"/>
    <property type="match status" value="1"/>
</dbReference>
<comment type="subcellular location">
    <subcellularLocation>
        <location evidence="1">Cell membrane</location>
        <topology evidence="1">Multi-pass membrane protein</topology>
    </subcellularLocation>
</comment>
<organism evidence="8 9">
    <name type="scientific">Vibrio genomosp. F10 str. ZF-129</name>
    <dbReference type="NCBI Taxonomy" id="1187848"/>
    <lineage>
        <taxon>Bacteria</taxon>
        <taxon>Pseudomonadati</taxon>
        <taxon>Pseudomonadota</taxon>
        <taxon>Gammaproteobacteria</taxon>
        <taxon>Vibrionales</taxon>
        <taxon>Vibrionaceae</taxon>
        <taxon>Vibrio</taxon>
    </lineage>
</organism>
<evidence type="ECO:0000256" key="1">
    <source>
        <dbReference type="ARBA" id="ARBA00004651"/>
    </source>
</evidence>
<dbReference type="Pfam" id="PF03445">
    <property type="entry name" value="DUF294"/>
    <property type="match status" value="1"/>
</dbReference>
<name>A0A1E5BAZ3_9VIBR</name>
<keyword evidence="3 6" id="KW-0812">Transmembrane</keyword>
<accession>A0A1E5BAZ3</accession>
<dbReference type="SUPFAM" id="SSF55785">
    <property type="entry name" value="PYP-like sensor domain (PAS domain)"/>
    <property type="match status" value="1"/>
</dbReference>
<dbReference type="Pfam" id="PF13426">
    <property type="entry name" value="PAS_9"/>
    <property type="match status" value="1"/>
</dbReference>
<dbReference type="InterPro" id="IPR004010">
    <property type="entry name" value="Double_Cache_2"/>
</dbReference>
<dbReference type="eggNOG" id="COG4564">
    <property type="taxonomic scope" value="Bacteria"/>
</dbReference>
<comment type="caution">
    <text evidence="8">The sequence shown here is derived from an EMBL/GenBank/DDBJ whole genome shotgun (WGS) entry which is preliminary data.</text>
</comment>
<dbReference type="OrthoDB" id="2489132at2"/>
<dbReference type="AlphaFoldDB" id="A0A1E5BAZ3"/>
<feature type="domain" description="PAS" evidence="7">
    <location>
        <begin position="389"/>
        <end position="430"/>
    </location>
</feature>
<evidence type="ECO:0000256" key="4">
    <source>
        <dbReference type="ARBA" id="ARBA00022989"/>
    </source>
</evidence>
<evidence type="ECO:0000313" key="9">
    <source>
        <dbReference type="Proteomes" id="UP000094741"/>
    </source>
</evidence>
<proteinExistence type="predicted"/>
<dbReference type="RefSeq" id="WP_017039889.1">
    <property type="nucleotide sequence ID" value="NZ_AJYQ02000128.1"/>
</dbReference>
<dbReference type="Pfam" id="PF08269">
    <property type="entry name" value="dCache_2"/>
    <property type="match status" value="1"/>
</dbReference>
<dbReference type="InterPro" id="IPR035965">
    <property type="entry name" value="PAS-like_dom_sf"/>
</dbReference>
<dbReference type="EMBL" id="AJYQ02000128">
    <property type="protein sequence ID" value="OEE31268.1"/>
    <property type="molecule type" value="Genomic_DNA"/>
</dbReference>
<dbReference type="SMART" id="SM01049">
    <property type="entry name" value="Cache_2"/>
    <property type="match status" value="1"/>
</dbReference>
<dbReference type="PROSITE" id="PS50112">
    <property type="entry name" value="PAS"/>
    <property type="match status" value="1"/>
</dbReference>
<dbReference type="InterPro" id="IPR018821">
    <property type="entry name" value="DUF294_put_nucleoTrafse_sb-bd"/>
</dbReference>
<dbReference type="InterPro" id="IPR033480">
    <property type="entry name" value="sCache_2"/>
</dbReference>
<dbReference type="Pfam" id="PF10335">
    <property type="entry name" value="DUF294_C"/>
    <property type="match status" value="1"/>
</dbReference>
<feature type="transmembrane region" description="Helical" evidence="6">
    <location>
        <begin position="350"/>
        <end position="369"/>
    </location>
</feature>
<evidence type="ECO:0000256" key="5">
    <source>
        <dbReference type="ARBA" id="ARBA00023136"/>
    </source>
</evidence>
<dbReference type="InterPro" id="IPR005105">
    <property type="entry name" value="GlnD_Uridyltrans_N"/>
</dbReference>
<evidence type="ECO:0000256" key="2">
    <source>
        <dbReference type="ARBA" id="ARBA00022475"/>
    </source>
</evidence>
<keyword evidence="4 6" id="KW-1133">Transmembrane helix</keyword>
<dbReference type="NCBIfam" id="TIGR00229">
    <property type="entry name" value="sensory_box"/>
    <property type="match status" value="1"/>
</dbReference>
<dbReference type="InterPro" id="IPR000014">
    <property type="entry name" value="PAS"/>
</dbReference>
<sequence>MKTSDHAARTEQLFGIRGEDIHQWIDGFFDHNGVEHSHRMAKNVDFDPYDHRRFRHCKEALAEACLAFGDKYTHAQIKNVFETHIRDDYEGYLPSRADFQNGTFTAKYHEATHSGALNEVLDTTEFADYFEGLRASKDDHSQPLSKFNFRIVLPTVAAIVLFVTSIFYVILPLVEHSLMNQKRQMLQELTSSAVSIVDSYVALEQQGVLTLEEAQNRAAADIKTMRYGTDNKDYFFITDMHPRMIMHPYRSDLKGQDLTHYSDSATANDKSTLSEQESAGITSVFVEMTKLVNASQQGFIEYQWQWHDDPDITAPKMTYVEGVEQWQWVIGTGVYLEDVQQDIQKLESTLYRVFLVITLGLIGIMGYVISQSKAMDVRKRRAELALYEAKDRYRALVESSNEGYILEADGHIVFSNTRLHQLLGYTDTELRAHSIWKKLFSASPQNTDVLQHLLQLFNDVAEPGEYEAQILTKSGKPIDILLSTSKIFLSEKLGHVISFRPIVRKIYGTSFGPVNQITDYQKVSSNIVSEIEQGISHGQVVESLNQLPDLIREMIEVGSRPDYLRRLIGSTYDAAICRFIELTIDDIGSPPVPFSFISFGSNARHDMTLFSDQDNAIVFETPDDADLKSIRRYFLHLAEKVCGMLNQAGYSYCDGFIMASNHQWCLSQKEWNDNFSRWITQASPESILELNVFFDIRSTYGSEGLVDGIQSHIQHVLNKHPEFFPIYAKHCLSYERPLNAAQEIETESYEGKESLNLKDCLRPMEIFCRIYALKHDIRAVNTMTRLKSMLFYKELDAETCREMIYIFDHIWQLRFMNQLVEYTDLRKVNDVLAINDLTALEKDNLKNVLSRISLFHDKVTRDYL</sequence>
<evidence type="ECO:0000313" key="8">
    <source>
        <dbReference type="EMBL" id="OEE31268.1"/>
    </source>
</evidence>
<dbReference type="GO" id="GO:0008773">
    <property type="term" value="F:[protein-PII] uridylyltransferase activity"/>
    <property type="evidence" value="ECO:0007669"/>
    <property type="project" value="InterPro"/>
</dbReference>
<dbReference type="STRING" id="1187848.A1QO_14200"/>
<keyword evidence="5 6" id="KW-0472">Membrane</keyword>
<protein>
    <submittedName>
        <fullName evidence="8">Chemotaxis protein</fullName>
    </submittedName>
</protein>
<feature type="transmembrane region" description="Helical" evidence="6">
    <location>
        <begin position="151"/>
        <end position="174"/>
    </location>
</feature>
<dbReference type="CDD" id="cd05401">
    <property type="entry name" value="NT_GlnE_GlnD_like"/>
    <property type="match status" value="1"/>
</dbReference>
<evidence type="ECO:0000256" key="3">
    <source>
        <dbReference type="ARBA" id="ARBA00022692"/>
    </source>
</evidence>
<keyword evidence="2" id="KW-1003">Cell membrane</keyword>
<dbReference type="Proteomes" id="UP000094741">
    <property type="component" value="Unassembled WGS sequence"/>
</dbReference>